<keyword evidence="4 8" id="KW-0812">Transmembrane</keyword>
<dbReference type="InterPro" id="IPR019379">
    <property type="entry name" value="Gamma_Secretase_Asp_P_PEN2"/>
</dbReference>
<gene>
    <name evidence="9" type="ORF">CK820_G0030232</name>
</gene>
<evidence type="ECO:0000256" key="2">
    <source>
        <dbReference type="ARBA" id="ARBA00009607"/>
    </source>
</evidence>
<comment type="similarity">
    <text evidence="2">Belongs to the PEN-2 family.</text>
</comment>
<dbReference type="Proteomes" id="UP000236370">
    <property type="component" value="Unassembled WGS sequence"/>
</dbReference>
<keyword evidence="5" id="KW-0914">Notch signaling pathway</keyword>
<proteinExistence type="inferred from homology"/>
<accession>A0A2J8QHQ0</accession>
<dbReference type="SMR" id="A0A2J8QHQ0"/>
<dbReference type="AlphaFoldDB" id="A0A2J8QHQ0"/>
<evidence type="ECO:0000256" key="1">
    <source>
        <dbReference type="ARBA" id="ARBA00004205"/>
    </source>
</evidence>
<dbReference type="GO" id="GO:0032580">
    <property type="term" value="C:Golgi cisterna membrane"/>
    <property type="evidence" value="ECO:0007669"/>
    <property type="project" value="UniProtKB-SubCell"/>
</dbReference>
<evidence type="ECO:0000313" key="10">
    <source>
        <dbReference type="Proteomes" id="UP000236370"/>
    </source>
</evidence>
<protein>
    <recommendedName>
        <fullName evidence="3">Gamma-secretase subunit PEN-2</fullName>
    </recommendedName>
</protein>
<dbReference type="EMBL" id="NBAG03000037">
    <property type="protein sequence ID" value="PNI95793.1"/>
    <property type="molecule type" value="Genomic_DNA"/>
</dbReference>
<evidence type="ECO:0000256" key="6">
    <source>
        <dbReference type="ARBA" id="ARBA00022989"/>
    </source>
</evidence>
<keyword evidence="6 8" id="KW-1133">Transmembrane helix</keyword>
<dbReference type="STRING" id="9598.ENSPTRP00000018600"/>
<evidence type="ECO:0000256" key="4">
    <source>
        <dbReference type="ARBA" id="ARBA00022692"/>
    </source>
</evidence>
<comment type="subcellular location">
    <subcellularLocation>
        <location evidence="1">Golgi apparatus</location>
        <location evidence="1">Golgi stack membrane</location>
        <topology evidence="1">Multi-pass membrane protein</topology>
    </subcellularLocation>
</comment>
<name>A0A2J8QHQ0_PANTR</name>
<dbReference type="Pfam" id="PF10251">
    <property type="entry name" value="PEN-2"/>
    <property type="match status" value="1"/>
</dbReference>
<evidence type="ECO:0000313" key="9">
    <source>
        <dbReference type="EMBL" id="PNI95793.1"/>
    </source>
</evidence>
<feature type="transmembrane region" description="Helical" evidence="8">
    <location>
        <begin position="18"/>
        <end position="38"/>
    </location>
</feature>
<evidence type="ECO:0000256" key="7">
    <source>
        <dbReference type="ARBA" id="ARBA00023136"/>
    </source>
</evidence>
<evidence type="ECO:0000256" key="8">
    <source>
        <dbReference type="SAM" id="Phobius"/>
    </source>
</evidence>
<keyword evidence="7 8" id="KW-0472">Membrane</keyword>
<comment type="caution">
    <text evidence="9">The sequence shown here is derived from an EMBL/GenBank/DDBJ whole genome shotgun (WGS) entry which is preliminary data.</text>
</comment>
<dbReference type="PANTHER" id="PTHR16318">
    <property type="entry name" value="GAMMA-SECRETASE SUBUNIT PEN-2"/>
    <property type="match status" value="1"/>
</dbReference>
<evidence type="ECO:0000256" key="3">
    <source>
        <dbReference type="ARBA" id="ARBA00018306"/>
    </source>
</evidence>
<sequence>MNLERVSNEEKLNLCRKYYLGGFAFLPFLWLVNIFWFFREAFLVPAYTEQSQIKG</sequence>
<organism evidence="9 10">
    <name type="scientific">Pan troglodytes</name>
    <name type="common">Chimpanzee</name>
    <dbReference type="NCBI Taxonomy" id="9598"/>
    <lineage>
        <taxon>Eukaryota</taxon>
        <taxon>Metazoa</taxon>
        <taxon>Chordata</taxon>
        <taxon>Craniata</taxon>
        <taxon>Vertebrata</taxon>
        <taxon>Euteleostomi</taxon>
        <taxon>Mammalia</taxon>
        <taxon>Eutheria</taxon>
        <taxon>Euarchontoglires</taxon>
        <taxon>Primates</taxon>
        <taxon>Haplorrhini</taxon>
        <taxon>Catarrhini</taxon>
        <taxon>Hominidae</taxon>
        <taxon>Pan</taxon>
    </lineage>
</organism>
<dbReference type="GO" id="GO:0007219">
    <property type="term" value="P:Notch signaling pathway"/>
    <property type="evidence" value="ECO:0007669"/>
    <property type="project" value="UniProtKB-KW"/>
</dbReference>
<evidence type="ECO:0000256" key="5">
    <source>
        <dbReference type="ARBA" id="ARBA00022976"/>
    </source>
</evidence>
<dbReference type="PANTHER" id="PTHR16318:SF0">
    <property type="entry name" value="GAMMA-SECRETASE SUBUNIT PEN-2"/>
    <property type="match status" value="1"/>
</dbReference>
<reference evidence="9 10" key="1">
    <citation type="submission" date="2017-12" db="EMBL/GenBank/DDBJ databases">
        <title>High-resolution comparative analysis of great ape genomes.</title>
        <authorList>
            <person name="Pollen A."/>
            <person name="Hastie A."/>
            <person name="Hormozdiari F."/>
            <person name="Dougherty M."/>
            <person name="Liu R."/>
            <person name="Chaisson M."/>
            <person name="Hoppe E."/>
            <person name="Hill C."/>
            <person name="Pang A."/>
            <person name="Hillier L."/>
            <person name="Baker C."/>
            <person name="Armstrong J."/>
            <person name="Shendure J."/>
            <person name="Paten B."/>
            <person name="Wilson R."/>
            <person name="Chao H."/>
            <person name="Schneider V."/>
            <person name="Ventura M."/>
            <person name="Kronenberg Z."/>
            <person name="Murali S."/>
            <person name="Gordon D."/>
            <person name="Cantsilieris S."/>
            <person name="Munson K."/>
            <person name="Nelson B."/>
            <person name="Raja A."/>
            <person name="Underwood J."/>
            <person name="Diekhans M."/>
            <person name="Fiddes I."/>
            <person name="Haussler D."/>
            <person name="Eichler E."/>
        </authorList>
    </citation>
    <scope>NUCLEOTIDE SEQUENCE [LARGE SCALE GENOMIC DNA]</scope>
    <source>
        <strain evidence="9">Yerkes chimp pedigree #C0471</strain>
    </source>
</reference>